<dbReference type="Proteomes" id="UP000553035">
    <property type="component" value="Unassembled WGS sequence"/>
</dbReference>
<dbReference type="EMBL" id="JACCAT010000001">
    <property type="protein sequence ID" value="NYH11218.1"/>
    <property type="molecule type" value="Genomic_DNA"/>
</dbReference>
<dbReference type="InterPro" id="IPR025404">
    <property type="entry name" value="DUF4130"/>
</dbReference>
<evidence type="ECO:0000313" key="3">
    <source>
        <dbReference type="Proteomes" id="UP000553035"/>
    </source>
</evidence>
<organism evidence="2 3">
    <name type="scientific">Pseudomonas moraviensis</name>
    <dbReference type="NCBI Taxonomy" id="321662"/>
    <lineage>
        <taxon>Bacteria</taxon>
        <taxon>Pseudomonadati</taxon>
        <taxon>Pseudomonadota</taxon>
        <taxon>Gammaproteobacteria</taxon>
        <taxon>Pseudomonadales</taxon>
        <taxon>Pseudomonadaceae</taxon>
        <taxon>Pseudomonas</taxon>
    </lineage>
</organism>
<evidence type="ECO:0000259" key="1">
    <source>
        <dbReference type="Pfam" id="PF13566"/>
    </source>
</evidence>
<proteinExistence type="predicted"/>
<dbReference type="AlphaFoldDB" id="A0A7Y9W042"/>
<accession>A0A7Y9W042</accession>
<dbReference type="NCBIfam" id="TIGR03915">
    <property type="entry name" value="SAM_7_link_chp"/>
    <property type="match status" value="1"/>
</dbReference>
<feature type="domain" description="DUF4130" evidence="1">
    <location>
        <begin position="76"/>
        <end position="238"/>
    </location>
</feature>
<gene>
    <name evidence="2" type="ORF">GGI52_004261</name>
</gene>
<sequence length="322" mass="36509">MINLDCDDLFDTWRQQARWLLSHEIDPSLVSWASEGVSDLFASDVAVPEGQGPFQARIPRALLDTLEQASRYRGDQRWSLLYEVLWRVSHGDRTAMMAGDKLGSELQRRIKQVQREAHHLHAFVRFIERPAELPGPQYVAWHEPAHDILHSASEHFIGRMGRHRWLIATPRDGVYYDGEQLIHQRQCPVEWQQLAQNVDDPHGDLWLTYYSHIFNPARLNEKVMQGHLPTRFWKNLPEGELIPGLITQARMGKQQNGQASGIAGRGGKRIALKQQEHPPSVQRVAEAINSPKPAKVTPETFAASQEPFGLDNQPLAALASSA</sequence>
<name>A0A7Y9W042_9PSED</name>
<evidence type="ECO:0000313" key="2">
    <source>
        <dbReference type="EMBL" id="NYH11218.1"/>
    </source>
</evidence>
<comment type="caution">
    <text evidence="2">The sequence shown here is derived from an EMBL/GenBank/DDBJ whole genome shotgun (WGS) entry which is preliminary data.</text>
</comment>
<reference evidence="2 3" key="1">
    <citation type="submission" date="2020-07" db="EMBL/GenBank/DDBJ databases">
        <title>Exploring microbial biodiversity for novel pathways involved in the catabolism of aromatic compounds derived from lignin.</title>
        <authorList>
            <person name="Elkins J."/>
        </authorList>
    </citation>
    <scope>NUCLEOTIDE SEQUENCE [LARGE SCALE GENOMIC DNA]</scope>
    <source>
        <strain evidence="2 3">VanB</strain>
    </source>
</reference>
<dbReference type="InterPro" id="IPR023875">
    <property type="entry name" value="DNA_repair_put"/>
</dbReference>
<protein>
    <submittedName>
        <fullName evidence="2">Putative DNA metabolism protein</fullName>
    </submittedName>
</protein>
<dbReference type="Pfam" id="PF13566">
    <property type="entry name" value="DUF4130"/>
    <property type="match status" value="1"/>
</dbReference>